<dbReference type="Proteomes" id="UP001558850">
    <property type="component" value="Unassembled WGS sequence"/>
</dbReference>
<keyword evidence="2" id="KW-1185">Reference proteome</keyword>
<protein>
    <submittedName>
        <fullName evidence="1">Uncharacterized protein</fullName>
    </submittedName>
</protein>
<sequence>MIRDGKTLRHSVTKFTFCNKKTAVLLIVCQMKPRCDHILKKEKMAVHVGLPRIFYAVNQVGGHLCQKNSYTENGLAAMEFVTARPTRLPGGDARSASRSPRGKGAPKEKPEREGSGFG</sequence>
<accession>A0ACC6TSD2</accession>
<evidence type="ECO:0000313" key="1">
    <source>
        <dbReference type="EMBL" id="MEX3930324.1"/>
    </source>
</evidence>
<proteinExistence type="predicted"/>
<organism evidence="1 2">
    <name type="scientific">Paraburkholderia phymatum</name>
    <dbReference type="NCBI Taxonomy" id="148447"/>
    <lineage>
        <taxon>Bacteria</taxon>
        <taxon>Pseudomonadati</taxon>
        <taxon>Pseudomonadota</taxon>
        <taxon>Betaproteobacteria</taxon>
        <taxon>Burkholderiales</taxon>
        <taxon>Burkholderiaceae</taxon>
        <taxon>Paraburkholderia</taxon>
    </lineage>
</organism>
<reference evidence="1" key="1">
    <citation type="submission" date="2024-07" db="EMBL/GenBank/DDBJ databases">
        <title>A survey of Mimosa microsymbionts across Brazilian biomes reveals a high diversity of Paraburkholderia nodulating endemic species, but also that Cupriavidus is common as a symbiont of widespread species.</title>
        <authorList>
            <person name="Rouws L."/>
            <person name="Barauna A."/>
            <person name="Beukes C."/>
            <person name="Rouws J.R.C."/>
            <person name="De Faria S.M."/>
            <person name="Gross E."/>
            <person name="Bueno Dos Reis Junior F."/>
            <person name="Simon M.F."/>
            <person name="Maluk M."/>
            <person name="Odee D.W."/>
            <person name="Kenicer G."/>
            <person name="Young J.P.W."/>
            <person name="Reis V.M."/>
            <person name="Zilli J."/>
            <person name="James E.K."/>
        </authorList>
    </citation>
    <scope>NUCLEOTIDE SEQUENCE</scope>
    <source>
        <strain evidence="1">EG181B</strain>
    </source>
</reference>
<name>A0ACC6TSD2_9BURK</name>
<gene>
    <name evidence="1" type="ORF">AB4Y32_00665</name>
</gene>
<evidence type="ECO:0000313" key="2">
    <source>
        <dbReference type="Proteomes" id="UP001558850"/>
    </source>
</evidence>
<dbReference type="EMBL" id="JBFRCH010000001">
    <property type="protein sequence ID" value="MEX3930324.1"/>
    <property type="molecule type" value="Genomic_DNA"/>
</dbReference>
<comment type="caution">
    <text evidence="1">The sequence shown here is derived from an EMBL/GenBank/DDBJ whole genome shotgun (WGS) entry which is preliminary data.</text>
</comment>